<dbReference type="InterPro" id="IPR018786">
    <property type="entry name" value="Mit_KHE1"/>
</dbReference>
<evidence type="ECO:0000313" key="3">
    <source>
        <dbReference type="EMBL" id="OAE23133.1"/>
    </source>
</evidence>
<dbReference type="EMBL" id="LVLJ01002926">
    <property type="protein sequence ID" value="OAE23133.1"/>
    <property type="molecule type" value="Genomic_DNA"/>
</dbReference>
<evidence type="ECO:0000313" key="4">
    <source>
        <dbReference type="Proteomes" id="UP000077202"/>
    </source>
</evidence>
<dbReference type="GO" id="GO:0005743">
    <property type="term" value="C:mitochondrial inner membrane"/>
    <property type="evidence" value="ECO:0007669"/>
    <property type="project" value="TreeGrafter"/>
</dbReference>
<keyword evidence="2" id="KW-0472">Membrane</keyword>
<feature type="compositionally biased region" description="Polar residues" evidence="1">
    <location>
        <begin position="213"/>
        <end position="222"/>
    </location>
</feature>
<organism evidence="3 4">
    <name type="scientific">Marchantia polymorpha subsp. ruderalis</name>
    <dbReference type="NCBI Taxonomy" id="1480154"/>
    <lineage>
        <taxon>Eukaryota</taxon>
        <taxon>Viridiplantae</taxon>
        <taxon>Streptophyta</taxon>
        <taxon>Embryophyta</taxon>
        <taxon>Marchantiophyta</taxon>
        <taxon>Marchantiopsida</taxon>
        <taxon>Marchantiidae</taxon>
        <taxon>Marchantiales</taxon>
        <taxon>Marchantiaceae</taxon>
        <taxon>Marchantia</taxon>
    </lineage>
</organism>
<reference evidence="3" key="1">
    <citation type="submission" date="2016-03" db="EMBL/GenBank/DDBJ databases">
        <title>Mechanisms controlling the formation of the plant cell surface in tip-growing cells are functionally conserved among land plants.</title>
        <authorList>
            <person name="Honkanen S."/>
            <person name="Jones V.A."/>
            <person name="Morieri G."/>
            <person name="Champion C."/>
            <person name="Hetherington A.J."/>
            <person name="Kelly S."/>
            <person name="Saint-Marcoux D."/>
            <person name="Proust H."/>
            <person name="Prescott H."/>
            <person name="Dolan L."/>
        </authorList>
    </citation>
    <scope>NUCLEOTIDE SEQUENCE [LARGE SCALE GENOMIC DNA]</scope>
    <source>
        <tissue evidence="3">Whole gametophyte</tissue>
    </source>
</reference>
<keyword evidence="4" id="KW-1185">Reference proteome</keyword>
<dbReference type="Proteomes" id="UP000077202">
    <property type="component" value="Unassembled WGS sequence"/>
</dbReference>
<dbReference type="AlphaFoldDB" id="A0A176VRV0"/>
<comment type="caution">
    <text evidence="3">The sequence shown here is derived from an EMBL/GenBank/DDBJ whole genome shotgun (WGS) entry which is preliminary data.</text>
</comment>
<dbReference type="PANTHER" id="PTHR28062">
    <property type="entry name" value="K+-H+ EXCHANGE-LIKE PROTEIN"/>
    <property type="match status" value="1"/>
</dbReference>
<feature type="transmembrane region" description="Helical" evidence="2">
    <location>
        <begin position="157"/>
        <end position="179"/>
    </location>
</feature>
<name>A0A176VRV0_MARPO</name>
<feature type="compositionally biased region" description="Basic and acidic residues" evidence="1">
    <location>
        <begin position="224"/>
        <end position="233"/>
    </location>
</feature>
<protein>
    <submittedName>
        <fullName evidence="3">Uncharacterized protein</fullName>
    </submittedName>
</protein>
<dbReference type="Pfam" id="PF10173">
    <property type="entry name" value="Mit_KHE1"/>
    <property type="match status" value="1"/>
</dbReference>
<dbReference type="GO" id="GO:1902600">
    <property type="term" value="P:proton transmembrane transport"/>
    <property type="evidence" value="ECO:0007669"/>
    <property type="project" value="TreeGrafter"/>
</dbReference>
<evidence type="ECO:0000256" key="2">
    <source>
        <dbReference type="SAM" id="Phobius"/>
    </source>
</evidence>
<keyword evidence="2" id="KW-0812">Transmembrane</keyword>
<sequence length="293" mass="33307">MAMVRRIVVFPVLGRRWAFTAVLPTGCDGKSLPAGSLRNLLDTLRSTPQNSDRVELLTQYFSDKMYEKFTAWEATPEGSFRNRLHSYLGSCLARQRMLSRLGPTETFLKAIPKDAGLVEIVYPYDSINSRLVRRRVRHLAISGEVVHRRYMYGSIALLPFAVVLGVLPLPNVVLAWNLFRAYSHWRALQGSRRLNFLVTESSSASDDAITGKQGEQSNTFKSDLSPDHKTQRNETTHWVLLPSKKLDTLIKLSNVPRDAITDGTVAEICKEYPLDPLEIMKWRDQKLAIKSFR</sequence>
<evidence type="ECO:0000256" key="1">
    <source>
        <dbReference type="SAM" id="MobiDB-lite"/>
    </source>
</evidence>
<dbReference type="PANTHER" id="PTHR28062:SF1">
    <property type="entry name" value="TRANSMEMBRANE PROTEIN"/>
    <property type="match status" value="1"/>
</dbReference>
<gene>
    <name evidence="3" type="ORF">AXG93_3986s1180</name>
</gene>
<dbReference type="GO" id="GO:0006813">
    <property type="term" value="P:potassium ion transport"/>
    <property type="evidence" value="ECO:0007669"/>
    <property type="project" value="TreeGrafter"/>
</dbReference>
<accession>A0A176VRV0</accession>
<keyword evidence="2" id="KW-1133">Transmembrane helix</keyword>
<proteinExistence type="predicted"/>
<feature type="region of interest" description="Disordered" evidence="1">
    <location>
        <begin position="206"/>
        <end position="233"/>
    </location>
</feature>